<dbReference type="InterPro" id="IPR001460">
    <property type="entry name" value="PCN-bd_Tpept"/>
</dbReference>
<feature type="compositionally biased region" description="Basic and acidic residues" evidence="9">
    <location>
        <begin position="834"/>
        <end position="845"/>
    </location>
</feature>
<dbReference type="EMBL" id="WSTA01000035">
    <property type="protein sequence ID" value="MWB98732.1"/>
    <property type="molecule type" value="Genomic_DNA"/>
</dbReference>
<evidence type="ECO:0000256" key="3">
    <source>
        <dbReference type="ARBA" id="ARBA00022676"/>
    </source>
</evidence>
<dbReference type="PROSITE" id="PS51178">
    <property type="entry name" value="PASTA"/>
    <property type="match status" value="2"/>
</dbReference>
<feature type="region of interest" description="Disordered" evidence="9">
    <location>
        <begin position="816"/>
        <end position="856"/>
    </location>
</feature>
<dbReference type="InterPro" id="IPR036950">
    <property type="entry name" value="PBP_transglycosylase"/>
</dbReference>
<dbReference type="InterPro" id="IPR005543">
    <property type="entry name" value="PASTA_dom"/>
</dbReference>
<sequence length="856" mass="90398">MSAPKRTLSDIATGVVGFLGVSAIAGILVAVSVTPSIAVSGYAANSGISLFENIPSYLAIEDLPQKSTMYAMNGDQPVLMATFYQDNRESLPWDQISQTAKDAAVAGEDARFYEHGGVDLQGTIRAVVATTTGRDVQGGSSITQQYVKNVLINNGMREAKTLEEKEAAYQAATEVTPDRKLKEMRYAIALEKQYSKDEILQGYLNIAHFGGIVYGIEAAAKYYYGVPNSKLTLAQTASVIAITQEPNSLRLDRPDDPENGAANGYALNKDRRDYILTQMLRYKKITREQFDEAIATVIEPHITPSENGCQTAGTEGSDGFFCDYVTNVIRNEMDDPETPDVNEGDVLLTTGGLEIYTTLDIDVQAASVAAINENVPQAMETVNIGSVAVTVQTGTGRVLAMAQNKKYSQDSSVTSADPTYTAVNYSTDYDYGGSTGFQPGSTYKVFTLGAWLKAGHGLTEGFNGSNRPMYLTSCEGLSGTWSGKNDDKNGANNAVQATKLSVNSAFIAMAQKLNLCDIKAVAQAFGIHRADGNELQMHPADVIGTQEVAPLSMAAAYAGIANDGLFCTPVAIDRIVKADGTEVTPPQTKCSQAVDPQIAYAMQYAMQAPFTSGGTAVNSRTGTDVPHIGKTGTTDAAVATWMDGASTQAATVVWVGNVEGFQSMRRLWLPSGQAAQARHRIWPRIMRVIDEKYGGEAFTAPDASAFRDVKVAVPNVAGMSLEAAQQAIEAADFVFEYAGEVDSSLPAGQVTGSDPSGEASLGSTIRVNTSNGQGAIVPNVVGLTVQQAQTALVQAGFKVKVDGGADSAWTVSAQNPGANATAKKGDTITIAATRPDDADPGRGDDEQPGGAGGDRG</sequence>
<keyword evidence="10" id="KW-0812">Transmembrane</keyword>
<evidence type="ECO:0000313" key="12">
    <source>
        <dbReference type="EMBL" id="MWB98732.1"/>
    </source>
</evidence>
<proteinExistence type="predicted"/>
<dbReference type="Gene3D" id="3.40.710.10">
    <property type="entry name" value="DD-peptidase/beta-lactamase superfamily"/>
    <property type="match status" value="1"/>
</dbReference>
<evidence type="ECO:0000256" key="9">
    <source>
        <dbReference type="SAM" id="MobiDB-lite"/>
    </source>
</evidence>
<dbReference type="SUPFAM" id="SSF53955">
    <property type="entry name" value="Lysozyme-like"/>
    <property type="match status" value="1"/>
</dbReference>
<dbReference type="SUPFAM" id="SSF56601">
    <property type="entry name" value="beta-lactamase/transpeptidase-like"/>
    <property type="match status" value="1"/>
</dbReference>
<dbReference type="InterPro" id="IPR023346">
    <property type="entry name" value="Lysozyme-like_dom_sf"/>
</dbReference>
<protein>
    <submittedName>
        <fullName evidence="12">PASTA domain-containing protein</fullName>
    </submittedName>
</protein>
<evidence type="ECO:0000313" key="13">
    <source>
        <dbReference type="Proteomes" id="UP000438182"/>
    </source>
</evidence>
<feature type="domain" description="PASTA" evidence="11">
    <location>
        <begin position="707"/>
        <end position="770"/>
    </location>
</feature>
<dbReference type="CDD" id="cd06577">
    <property type="entry name" value="PASTA_pknB"/>
    <property type="match status" value="1"/>
</dbReference>
<dbReference type="GO" id="GO:0006508">
    <property type="term" value="P:proteolysis"/>
    <property type="evidence" value="ECO:0007669"/>
    <property type="project" value="UniProtKB-KW"/>
</dbReference>
<dbReference type="AlphaFoldDB" id="A0A6I4NZR4"/>
<dbReference type="Pfam" id="PF00912">
    <property type="entry name" value="Transgly"/>
    <property type="match status" value="1"/>
</dbReference>
<keyword evidence="1" id="KW-0121">Carboxypeptidase</keyword>
<feature type="domain" description="PASTA" evidence="11">
    <location>
        <begin position="771"/>
        <end position="833"/>
    </location>
</feature>
<dbReference type="GO" id="GO:0009002">
    <property type="term" value="F:serine-type D-Ala-D-Ala carboxypeptidase activity"/>
    <property type="evidence" value="ECO:0007669"/>
    <property type="project" value="UniProtKB-EC"/>
</dbReference>
<evidence type="ECO:0000259" key="11">
    <source>
        <dbReference type="PROSITE" id="PS51178"/>
    </source>
</evidence>
<keyword evidence="2" id="KW-0645">Protease</keyword>
<evidence type="ECO:0000256" key="5">
    <source>
        <dbReference type="ARBA" id="ARBA00022801"/>
    </source>
</evidence>
<gene>
    <name evidence="12" type="ORF">GB864_09255</name>
</gene>
<dbReference type="SMART" id="SM00740">
    <property type="entry name" value="PASTA"/>
    <property type="match status" value="2"/>
</dbReference>
<organism evidence="12 13">
    <name type="scientific">Agromyces seonyuensis</name>
    <dbReference type="NCBI Taxonomy" id="2662446"/>
    <lineage>
        <taxon>Bacteria</taxon>
        <taxon>Bacillati</taxon>
        <taxon>Actinomycetota</taxon>
        <taxon>Actinomycetes</taxon>
        <taxon>Micrococcales</taxon>
        <taxon>Microbacteriaceae</taxon>
        <taxon>Agromyces</taxon>
    </lineage>
</organism>
<dbReference type="PANTHER" id="PTHR32282">
    <property type="entry name" value="BINDING PROTEIN TRANSPEPTIDASE, PUTATIVE-RELATED"/>
    <property type="match status" value="1"/>
</dbReference>
<comment type="catalytic activity">
    <reaction evidence="7">
        <text>Preferential cleavage: (Ac)2-L-Lys-D-Ala-|-D-Ala. Also transpeptidation of peptidyl-alanyl moieties that are N-acyl substituents of D-alanine.</text>
        <dbReference type="EC" id="3.4.16.4"/>
    </reaction>
</comment>
<evidence type="ECO:0000256" key="6">
    <source>
        <dbReference type="ARBA" id="ARBA00023268"/>
    </source>
</evidence>
<dbReference type="Proteomes" id="UP000438182">
    <property type="component" value="Unassembled WGS sequence"/>
</dbReference>
<comment type="caution">
    <text evidence="12">The sequence shown here is derived from an EMBL/GenBank/DDBJ whole genome shotgun (WGS) entry which is preliminary data.</text>
</comment>
<evidence type="ECO:0000256" key="10">
    <source>
        <dbReference type="SAM" id="Phobius"/>
    </source>
</evidence>
<dbReference type="GO" id="GO:0009252">
    <property type="term" value="P:peptidoglycan biosynthetic process"/>
    <property type="evidence" value="ECO:0007669"/>
    <property type="project" value="TreeGrafter"/>
</dbReference>
<dbReference type="InterPro" id="IPR012338">
    <property type="entry name" value="Beta-lactam/transpept-like"/>
</dbReference>
<name>A0A6I4NZR4_9MICO</name>
<evidence type="ECO:0000256" key="1">
    <source>
        <dbReference type="ARBA" id="ARBA00022645"/>
    </source>
</evidence>
<dbReference type="PANTHER" id="PTHR32282:SF33">
    <property type="entry name" value="PEPTIDOGLYCAN GLYCOSYLTRANSFERASE"/>
    <property type="match status" value="1"/>
</dbReference>
<keyword evidence="3" id="KW-0328">Glycosyltransferase</keyword>
<dbReference type="GO" id="GO:0030288">
    <property type="term" value="C:outer membrane-bounded periplasmic space"/>
    <property type="evidence" value="ECO:0007669"/>
    <property type="project" value="TreeGrafter"/>
</dbReference>
<keyword evidence="10" id="KW-1133">Transmembrane helix</keyword>
<feature type="transmembrane region" description="Helical" evidence="10">
    <location>
        <begin position="12"/>
        <end position="33"/>
    </location>
</feature>
<evidence type="ECO:0000256" key="8">
    <source>
        <dbReference type="ARBA" id="ARBA00049902"/>
    </source>
</evidence>
<accession>A0A6I4NZR4</accession>
<dbReference type="Gene3D" id="3.30.10.20">
    <property type="match status" value="2"/>
</dbReference>
<keyword evidence="13" id="KW-1185">Reference proteome</keyword>
<dbReference type="GO" id="GO:0008955">
    <property type="term" value="F:peptidoglycan glycosyltransferase activity"/>
    <property type="evidence" value="ECO:0007669"/>
    <property type="project" value="UniProtKB-EC"/>
</dbReference>
<evidence type="ECO:0000256" key="7">
    <source>
        <dbReference type="ARBA" id="ARBA00034000"/>
    </source>
</evidence>
<evidence type="ECO:0000256" key="4">
    <source>
        <dbReference type="ARBA" id="ARBA00022679"/>
    </source>
</evidence>
<keyword evidence="5" id="KW-0378">Hydrolase</keyword>
<reference evidence="12 13" key="1">
    <citation type="submission" date="2019-12" db="EMBL/GenBank/DDBJ databases">
        <authorList>
            <person name="Kim Y.S."/>
        </authorList>
    </citation>
    <scope>NUCLEOTIDE SEQUENCE [LARGE SCALE GENOMIC DNA]</scope>
    <source>
        <strain evidence="12 13">MMS17-SY077</strain>
    </source>
</reference>
<dbReference type="Pfam" id="PF00905">
    <property type="entry name" value="Transpeptidase"/>
    <property type="match status" value="1"/>
</dbReference>
<keyword evidence="4" id="KW-0808">Transferase</keyword>
<keyword evidence="10" id="KW-0472">Membrane</keyword>
<comment type="catalytic activity">
    <reaction evidence="8">
        <text>[GlcNAc-(1-&gt;4)-Mur2Ac(oyl-L-Ala-gamma-D-Glu-L-Lys-D-Ala-D-Ala)](n)-di-trans,octa-cis-undecaprenyl diphosphate + beta-D-GlcNAc-(1-&gt;4)-Mur2Ac(oyl-L-Ala-gamma-D-Glu-L-Lys-D-Ala-D-Ala)-di-trans,octa-cis-undecaprenyl diphosphate = [GlcNAc-(1-&gt;4)-Mur2Ac(oyl-L-Ala-gamma-D-Glu-L-Lys-D-Ala-D-Ala)](n+1)-di-trans,octa-cis-undecaprenyl diphosphate + di-trans,octa-cis-undecaprenyl diphosphate + H(+)</text>
        <dbReference type="Rhea" id="RHEA:23708"/>
        <dbReference type="Rhea" id="RHEA-COMP:9602"/>
        <dbReference type="Rhea" id="RHEA-COMP:9603"/>
        <dbReference type="ChEBI" id="CHEBI:15378"/>
        <dbReference type="ChEBI" id="CHEBI:58405"/>
        <dbReference type="ChEBI" id="CHEBI:60033"/>
        <dbReference type="ChEBI" id="CHEBI:78435"/>
        <dbReference type="EC" id="2.4.99.28"/>
    </reaction>
</comment>
<dbReference type="Gene3D" id="1.10.3810.10">
    <property type="entry name" value="Biosynthetic peptidoglycan transglycosylase-like"/>
    <property type="match status" value="1"/>
</dbReference>
<dbReference type="GO" id="GO:0008658">
    <property type="term" value="F:penicillin binding"/>
    <property type="evidence" value="ECO:0007669"/>
    <property type="project" value="InterPro"/>
</dbReference>
<evidence type="ECO:0000256" key="2">
    <source>
        <dbReference type="ARBA" id="ARBA00022670"/>
    </source>
</evidence>
<dbReference type="RefSeq" id="WP_160424333.1">
    <property type="nucleotide sequence ID" value="NZ_WSTA01000035.1"/>
</dbReference>
<dbReference type="Pfam" id="PF03793">
    <property type="entry name" value="PASTA"/>
    <property type="match status" value="2"/>
</dbReference>
<dbReference type="InterPro" id="IPR050396">
    <property type="entry name" value="Glycosyltr_51/Transpeptidase"/>
</dbReference>
<dbReference type="InterPro" id="IPR001264">
    <property type="entry name" value="Glyco_trans_51"/>
</dbReference>
<keyword evidence="6" id="KW-0511">Multifunctional enzyme</keyword>